<organism evidence="2 3">
    <name type="scientific">Helianthus annuus</name>
    <name type="common">Common sunflower</name>
    <dbReference type="NCBI Taxonomy" id="4232"/>
    <lineage>
        <taxon>Eukaryota</taxon>
        <taxon>Viridiplantae</taxon>
        <taxon>Streptophyta</taxon>
        <taxon>Embryophyta</taxon>
        <taxon>Tracheophyta</taxon>
        <taxon>Spermatophyta</taxon>
        <taxon>Magnoliopsida</taxon>
        <taxon>eudicotyledons</taxon>
        <taxon>Gunneridae</taxon>
        <taxon>Pentapetalae</taxon>
        <taxon>asterids</taxon>
        <taxon>campanulids</taxon>
        <taxon>Asterales</taxon>
        <taxon>Asteraceae</taxon>
        <taxon>Asteroideae</taxon>
        <taxon>Heliantheae alliance</taxon>
        <taxon>Heliantheae</taxon>
        <taxon>Helianthus</taxon>
    </lineage>
</organism>
<dbReference type="AlphaFoldDB" id="A0A251TUV9"/>
<keyword evidence="3" id="KW-1185">Reference proteome</keyword>
<gene>
    <name evidence="2" type="ORF">HannXRQ_Chr09g0250801</name>
    <name evidence="1" type="ORF">HanXRQr2_Chr09g0378291</name>
</gene>
<reference evidence="1 3" key="1">
    <citation type="journal article" date="2017" name="Nature">
        <title>The sunflower genome provides insights into oil metabolism, flowering and Asterid evolution.</title>
        <authorList>
            <person name="Badouin H."/>
            <person name="Gouzy J."/>
            <person name="Grassa C.J."/>
            <person name="Murat F."/>
            <person name="Staton S.E."/>
            <person name="Cottret L."/>
            <person name="Lelandais-Briere C."/>
            <person name="Owens G.L."/>
            <person name="Carrere S."/>
            <person name="Mayjonade B."/>
            <person name="Legrand L."/>
            <person name="Gill N."/>
            <person name="Kane N.C."/>
            <person name="Bowers J.E."/>
            <person name="Hubner S."/>
            <person name="Bellec A."/>
            <person name="Berard A."/>
            <person name="Berges H."/>
            <person name="Blanchet N."/>
            <person name="Boniface M.C."/>
            <person name="Brunel D."/>
            <person name="Catrice O."/>
            <person name="Chaidir N."/>
            <person name="Claudel C."/>
            <person name="Donnadieu C."/>
            <person name="Faraut T."/>
            <person name="Fievet G."/>
            <person name="Helmstetter N."/>
            <person name="King M."/>
            <person name="Knapp S.J."/>
            <person name="Lai Z."/>
            <person name="Le Paslier M.C."/>
            <person name="Lippi Y."/>
            <person name="Lorenzon L."/>
            <person name="Mandel J.R."/>
            <person name="Marage G."/>
            <person name="Marchand G."/>
            <person name="Marquand E."/>
            <person name="Bret-Mestries E."/>
            <person name="Morien E."/>
            <person name="Nambeesan S."/>
            <person name="Nguyen T."/>
            <person name="Pegot-Espagnet P."/>
            <person name="Pouilly N."/>
            <person name="Raftis F."/>
            <person name="Sallet E."/>
            <person name="Schiex T."/>
            <person name="Thomas J."/>
            <person name="Vandecasteele C."/>
            <person name="Vares D."/>
            <person name="Vear F."/>
            <person name="Vautrin S."/>
            <person name="Crespi M."/>
            <person name="Mangin B."/>
            <person name="Burke J.M."/>
            <person name="Salse J."/>
            <person name="Munos S."/>
            <person name="Vincourt P."/>
            <person name="Rieseberg L.H."/>
            <person name="Langlade N.B."/>
        </authorList>
    </citation>
    <scope>NUCLEOTIDE SEQUENCE [LARGE SCALE GENOMIC DNA]</scope>
    <source>
        <strain evidence="3">cv. SF193</strain>
        <tissue evidence="1">Leaves</tissue>
    </source>
</reference>
<reference evidence="1" key="3">
    <citation type="submission" date="2020-06" db="EMBL/GenBank/DDBJ databases">
        <title>Helianthus annuus Genome sequencing and assembly Release 2.</title>
        <authorList>
            <person name="Gouzy J."/>
            <person name="Langlade N."/>
            <person name="Munos S."/>
        </authorList>
    </citation>
    <scope>NUCLEOTIDE SEQUENCE</scope>
    <source>
        <tissue evidence="1">Leaves</tissue>
    </source>
</reference>
<dbReference type="Proteomes" id="UP000215914">
    <property type="component" value="Chromosome 9"/>
</dbReference>
<name>A0A251TUV9_HELAN</name>
<proteinExistence type="predicted"/>
<evidence type="ECO:0000313" key="1">
    <source>
        <dbReference type="EMBL" id="KAF5790033.1"/>
    </source>
</evidence>
<dbReference type="InParanoid" id="A0A251TUV9"/>
<dbReference type="EMBL" id="MNCJ02000324">
    <property type="protein sequence ID" value="KAF5790033.1"/>
    <property type="molecule type" value="Genomic_DNA"/>
</dbReference>
<evidence type="ECO:0000313" key="3">
    <source>
        <dbReference type="Proteomes" id="UP000215914"/>
    </source>
</evidence>
<evidence type="ECO:0000313" key="2">
    <source>
        <dbReference type="EMBL" id="OTG14559.1"/>
    </source>
</evidence>
<dbReference type="Gramene" id="mRNA:HanXRQr2_Chr09g0378291">
    <property type="protein sequence ID" value="CDS:HanXRQr2_Chr09g0378291.1"/>
    <property type="gene ID" value="HanXRQr2_Chr09g0378291"/>
</dbReference>
<accession>A0A251TUV9</accession>
<reference evidence="2" key="2">
    <citation type="submission" date="2017-02" db="EMBL/GenBank/DDBJ databases">
        <title>Sunflower complete genome.</title>
        <authorList>
            <person name="Langlade N."/>
            <person name="Munos S."/>
        </authorList>
    </citation>
    <scope>NUCLEOTIDE SEQUENCE [LARGE SCALE GENOMIC DNA]</scope>
    <source>
        <tissue evidence="2">Leaves</tissue>
    </source>
</reference>
<sequence length="61" mass="6615">MRAICQQLINPIPNPIPRIVGGLGLLSEYSVCQVGAPRVLEIDSVGRSKKKQKKKESSGLL</sequence>
<dbReference type="EMBL" id="CM007898">
    <property type="protein sequence ID" value="OTG14559.1"/>
    <property type="molecule type" value="Genomic_DNA"/>
</dbReference>
<protein>
    <submittedName>
        <fullName evidence="2">Uncharacterized protein</fullName>
    </submittedName>
</protein>